<organism evidence="1 2">
    <name type="scientific">Sphingomonas tagetis</name>
    <dbReference type="NCBI Taxonomy" id="2949092"/>
    <lineage>
        <taxon>Bacteria</taxon>
        <taxon>Pseudomonadati</taxon>
        <taxon>Pseudomonadota</taxon>
        <taxon>Alphaproteobacteria</taxon>
        <taxon>Sphingomonadales</taxon>
        <taxon>Sphingomonadaceae</taxon>
        <taxon>Sphingomonas</taxon>
    </lineage>
</organism>
<evidence type="ECO:0000313" key="2">
    <source>
        <dbReference type="Proteomes" id="UP001139451"/>
    </source>
</evidence>
<keyword evidence="2" id="KW-1185">Reference proteome</keyword>
<dbReference type="AlphaFoldDB" id="A0A9X2HMY9"/>
<gene>
    <name evidence="1" type="ORF">M9978_13245</name>
</gene>
<comment type="caution">
    <text evidence="1">The sequence shown here is derived from an EMBL/GenBank/DDBJ whole genome shotgun (WGS) entry which is preliminary data.</text>
</comment>
<evidence type="ECO:0000313" key="1">
    <source>
        <dbReference type="EMBL" id="MCP3731391.1"/>
    </source>
</evidence>
<accession>A0A9X2HMY9</accession>
<reference evidence="1" key="1">
    <citation type="submission" date="2022-05" db="EMBL/GenBank/DDBJ databases">
        <title>Sphingomonas sp. strain MG17 Genome sequencing and assembly.</title>
        <authorList>
            <person name="Kim I."/>
        </authorList>
    </citation>
    <scope>NUCLEOTIDE SEQUENCE</scope>
    <source>
        <strain evidence="1">MG17</strain>
    </source>
</reference>
<proteinExistence type="predicted"/>
<sequence>MRQVVERLDEGRGVIAPKPIDCSRVMVYRENDIAAAVEGAQRATNLYQLFYALLASISGPGPAAQLLGDAQVHAQLRKLAANSGQEARDKLGLTSK</sequence>
<name>A0A9X2HMY9_9SPHN</name>
<dbReference type="Proteomes" id="UP001139451">
    <property type="component" value="Unassembled WGS sequence"/>
</dbReference>
<protein>
    <submittedName>
        <fullName evidence="1">Uncharacterized protein</fullName>
    </submittedName>
</protein>
<dbReference type="EMBL" id="JAMLDX010000009">
    <property type="protein sequence ID" value="MCP3731391.1"/>
    <property type="molecule type" value="Genomic_DNA"/>
</dbReference>
<dbReference type="RefSeq" id="WP_254293957.1">
    <property type="nucleotide sequence ID" value="NZ_JAMLDX010000009.1"/>
</dbReference>